<evidence type="ECO:0000313" key="7">
    <source>
        <dbReference type="EMBL" id="JAB76715.1"/>
    </source>
</evidence>
<organism evidence="7">
    <name type="scientific">Ixodes ricinus</name>
    <name type="common">Common tick</name>
    <name type="synonym">Acarus ricinus</name>
    <dbReference type="NCBI Taxonomy" id="34613"/>
    <lineage>
        <taxon>Eukaryota</taxon>
        <taxon>Metazoa</taxon>
        <taxon>Ecdysozoa</taxon>
        <taxon>Arthropoda</taxon>
        <taxon>Chelicerata</taxon>
        <taxon>Arachnida</taxon>
        <taxon>Acari</taxon>
        <taxon>Parasitiformes</taxon>
        <taxon>Ixodida</taxon>
        <taxon>Ixodoidea</taxon>
        <taxon>Ixodidae</taxon>
        <taxon>Ixodinae</taxon>
        <taxon>Ixodes</taxon>
    </lineage>
</organism>
<name>V5H151_IXORI</name>
<keyword evidence="4" id="KW-0325">Glycoprotein</keyword>
<accession>V5H151</accession>
<dbReference type="Pfam" id="PF12115">
    <property type="entry name" value="Salp15"/>
    <property type="match status" value="1"/>
</dbReference>
<dbReference type="GO" id="GO:0005576">
    <property type="term" value="C:extracellular region"/>
    <property type="evidence" value="ECO:0007669"/>
    <property type="project" value="UniProtKB-SubCell"/>
</dbReference>
<feature type="signal peptide" evidence="6">
    <location>
        <begin position="1"/>
        <end position="23"/>
    </location>
</feature>
<evidence type="ECO:0000256" key="3">
    <source>
        <dbReference type="ARBA" id="ARBA00022729"/>
    </source>
</evidence>
<dbReference type="EMBL" id="GANP01007753">
    <property type="protein sequence ID" value="JAB76715.1"/>
    <property type="molecule type" value="mRNA"/>
</dbReference>
<evidence type="ECO:0000256" key="1">
    <source>
        <dbReference type="ARBA" id="ARBA00004613"/>
    </source>
</evidence>
<comment type="subcellular location">
    <subcellularLocation>
        <location evidence="1">Secreted</location>
    </subcellularLocation>
</comment>
<evidence type="ECO:0000256" key="4">
    <source>
        <dbReference type="ARBA" id="ARBA00023180"/>
    </source>
</evidence>
<keyword evidence="3 6" id="KW-0732">Signal</keyword>
<evidence type="ECO:0000256" key="2">
    <source>
        <dbReference type="ARBA" id="ARBA00022525"/>
    </source>
</evidence>
<feature type="chain" id="PRO_5004734858" evidence="6">
    <location>
        <begin position="24"/>
        <end position="108"/>
    </location>
</feature>
<reference evidence="7" key="1">
    <citation type="journal article" date="2015" name="Sci. Rep.">
        <title>Tissue- and time-dependent transcription in Ixodes ricinus salivary glands and midguts when blood feeding on the vertebrate host.</title>
        <authorList>
            <person name="Kotsyfakis M."/>
            <person name="Schwarz A."/>
            <person name="Erhart J."/>
            <person name="Ribeiro J.M."/>
        </authorList>
    </citation>
    <scope>NUCLEOTIDE SEQUENCE</scope>
    <source>
        <tissue evidence="7">Salivary gland and midgut</tissue>
    </source>
</reference>
<protein>
    <submittedName>
        <fullName evidence="7">Putative secreted protein</fullName>
    </submittedName>
</protein>
<evidence type="ECO:0000256" key="5">
    <source>
        <dbReference type="ARBA" id="ARBA00034321"/>
    </source>
</evidence>
<dbReference type="AlphaFoldDB" id="V5H151"/>
<evidence type="ECO:0000256" key="6">
    <source>
        <dbReference type="SAM" id="SignalP"/>
    </source>
</evidence>
<keyword evidence="2" id="KW-0964">Secreted</keyword>
<proteinExistence type="evidence at transcript level"/>
<comment type="similarity">
    <text evidence="5">Belongs to the salp15 family.</text>
</comment>
<sequence>MACLCFIFLAFVVAYQCVYVVNGDVDEKSLPNYVTRKYELFQKLRSLCQDQYGTRIIGRVNLPRCRVACARGVFAGIFGGSNEVRLRSHEPCSDQAGVCVDGQCVHYA</sequence>
<dbReference type="InterPro" id="IPR021971">
    <property type="entry name" value="Salp15"/>
</dbReference>